<comment type="caution">
    <text evidence="1">The sequence shown here is derived from an EMBL/GenBank/DDBJ whole genome shotgun (WGS) entry which is preliminary data.</text>
</comment>
<dbReference type="EMBL" id="CAJVQC010069077">
    <property type="protein sequence ID" value="CAG8808623.1"/>
    <property type="molecule type" value="Genomic_DNA"/>
</dbReference>
<feature type="non-terminal residue" evidence="1">
    <location>
        <position position="1"/>
    </location>
</feature>
<organism evidence="1 2">
    <name type="scientific">Racocetra persica</name>
    <dbReference type="NCBI Taxonomy" id="160502"/>
    <lineage>
        <taxon>Eukaryota</taxon>
        <taxon>Fungi</taxon>
        <taxon>Fungi incertae sedis</taxon>
        <taxon>Mucoromycota</taxon>
        <taxon>Glomeromycotina</taxon>
        <taxon>Glomeromycetes</taxon>
        <taxon>Diversisporales</taxon>
        <taxon>Gigasporaceae</taxon>
        <taxon>Racocetra</taxon>
    </lineage>
</organism>
<proteinExistence type="predicted"/>
<accession>A0ACA9RT96</accession>
<gene>
    <name evidence="1" type="ORF">RPERSI_LOCUS22670</name>
</gene>
<evidence type="ECO:0000313" key="2">
    <source>
        <dbReference type="Proteomes" id="UP000789920"/>
    </source>
</evidence>
<dbReference type="Proteomes" id="UP000789920">
    <property type="component" value="Unassembled WGS sequence"/>
</dbReference>
<keyword evidence="2" id="KW-1185">Reference proteome</keyword>
<evidence type="ECO:0000313" key="1">
    <source>
        <dbReference type="EMBL" id="CAG8808623.1"/>
    </source>
</evidence>
<protein>
    <submittedName>
        <fullName evidence="1">1859_t:CDS:1</fullName>
    </submittedName>
</protein>
<sequence length="102" mass="11566">KVMDLQIGEILESVKQAGWWDDTLIIMVTNHGGKEKSMEEVPRKRWKYFMAVYFTEANSNSDITSGRENGKLFNMDCAVIILEALGIEVPKYSDAISPYISC</sequence>
<reference evidence="1" key="1">
    <citation type="submission" date="2021-06" db="EMBL/GenBank/DDBJ databases">
        <authorList>
            <person name="Kallberg Y."/>
            <person name="Tangrot J."/>
            <person name="Rosling A."/>
        </authorList>
    </citation>
    <scope>NUCLEOTIDE SEQUENCE</scope>
    <source>
        <strain evidence="1">MA461A</strain>
    </source>
</reference>
<name>A0ACA9RT96_9GLOM</name>